<sequence>MHQTVPSPQTYGPGSFVDNVQAAVPDDARRIFSILAEATPGFVSEPSVCDKVTFEGGADPIIPGPIKAPVVAAALHAMCGVVANEVLDERDGKKPDRRVVINTDHAAFWLGTVGLVKWNGVDLSDISKAGKLGEVFETDFEQGAFGTPLRVRATANYPTKTPGVWYQLHGSLNADPVLRAIGIDPETPCETSGEAYDLISKHVQKFSADELEMINVRLGLCGNISHTPQGWRATQMSKQLSRHPLVNYKLQSHAIPTPPAPLPRLPTDKRPLAGIKVVELVRIIAGPVIGTTLAALGADVIRVNCSRLPDINSLQLTLNAGVRTIDIDLGKEEDLAKVLKLIQDADIFVQGYRPGVIASKGLSLSNLLELAGKRGKGIVYVEENCYGPDGPFHSRPGWQQTGDAASGASYVTARSMGHTDGTSILPSLPIPDMVTGLIGALGALMAIRDRARNGGSYHVFASLVAAAAYPLRPEVGLYSPEVLRKVDERFKWEPMGPSMFVFELLQVALNGWKKVFPDLYSPSSQFTTTLTGDWGTFNLLKPVVSLNDHEATPKWSTAPVPHCYYDSSKVSWL</sequence>
<keyword evidence="3" id="KW-1185">Reference proteome</keyword>
<reference evidence="2 3" key="1">
    <citation type="journal article" date="2023" name="IMA Fungus">
        <title>Comparative genomic study of the Penicillium genus elucidates a diverse pangenome and 15 lateral gene transfer events.</title>
        <authorList>
            <person name="Petersen C."/>
            <person name="Sorensen T."/>
            <person name="Nielsen M.R."/>
            <person name="Sondergaard T.E."/>
            <person name="Sorensen J.L."/>
            <person name="Fitzpatrick D.A."/>
            <person name="Frisvad J.C."/>
            <person name="Nielsen K.L."/>
        </authorList>
    </citation>
    <scope>NUCLEOTIDE SEQUENCE [LARGE SCALE GENOMIC DNA]</scope>
    <source>
        <strain evidence="2 3">IBT 3361</strain>
    </source>
</reference>
<evidence type="ECO:0000313" key="2">
    <source>
        <dbReference type="EMBL" id="KAJ5275466.1"/>
    </source>
</evidence>
<accession>A0ABQ8WSN2</accession>
<evidence type="ECO:0000313" key="3">
    <source>
        <dbReference type="Proteomes" id="UP001220256"/>
    </source>
</evidence>
<dbReference type="InterPro" id="IPR023606">
    <property type="entry name" value="CoA-Trfase_III_dom_1_sf"/>
</dbReference>
<evidence type="ECO:0000256" key="1">
    <source>
        <dbReference type="ARBA" id="ARBA00008383"/>
    </source>
</evidence>
<proteinExistence type="inferred from homology"/>
<organism evidence="2 3">
    <name type="scientific">Penicillium chrysogenum</name>
    <name type="common">Penicillium notatum</name>
    <dbReference type="NCBI Taxonomy" id="5076"/>
    <lineage>
        <taxon>Eukaryota</taxon>
        <taxon>Fungi</taxon>
        <taxon>Dikarya</taxon>
        <taxon>Ascomycota</taxon>
        <taxon>Pezizomycotina</taxon>
        <taxon>Eurotiomycetes</taxon>
        <taxon>Eurotiomycetidae</taxon>
        <taxon>Eurotiales</taxon>
        <taxon>Aspergillaceae</taxon>
        <taxon>Penicillium</taxon>
        <taxon>Penicillium chrysogenum species complex</taxon>
    </lineage>
</organism>
<name>A0ABQ8WSN2_PENCH</name>
<dbReference type="SUPFAM" id="SSF89796">
    <property type="entry name" value="CoA-transferase family III (CaiB/BaiF)"/>
    <property type="match status" value="2"/>
</dbReference>
<dbReference type="EMBL" id="JAPVEB010000002">
    <property type="protein sequence ID" value="KAJ5275466.1"/>
    <property type="molecule type" value="Genomic_DNA"/>
</dbReference>
<dbReference type="Pfam" id="PF02515">
    <property type="entry name" value="CoA_transf_3"/>
    <property type="match status" value="1"/>
</dbReference>
<comment type="caution">
    <text evidence="2">The sequence shown here is derived from an EMBL/GenBank/DDBJ whole genome shotgun (WGS) entry which is preliminary data.</text>
</comment>
<dbReference type="InterPro" id="IPR052985">
    <property type="entry name" value="CoA-trans_III_biosynth/detox"/>
</dbReference>
<dbReference type="PANTHER" id="PTHR48229:SF1">
    <property type="entry name" value="ALPHA METHYLACYL-COA RACEMASE-RELATED"/>
    <property type="match status" value="1"/>
</dbReference>
<dbReference type="InterPro" id="IPR003673">
    <property type="entry name" value="CoA-Trfase_fam_III"/>
</dbReference>
<dbReference type="Gene3D" id="3.40.50.10540">
    <property type="entry name" value="Crotonobetainyl-coa:carnitine coa-transferase, domain 1"/>
    <property type="match status" value="1"/>
</dbReference>
<gene>
    <name evidence="2" type="ORF">N7505_004011</name>
</gene>
<comment type="similarity">
    <text evidence="1">Belongs to the CoA-transferase III family.</text>
</comment>
<dbReference type="PANTHER" id="PTHR48229">
    <property type="entry name" value="CAIB/BAIF FAMILY ENZYME (AFU_ORTHOLOGUE AFUA_1G05360)-RELATED"/>
    <property type="match status" value="1"/>
</dbReference>
<dbReference type="Proteomes" id="UP001220256">
    <property type="component" value="Unassembled WGS sequence"/>
</dbReference>
<protein>
    <submittedName>
        <fullName evidence="2">Alpha methylacyl-CoA racemase</fullName>
    </submittedName>
</protein>